<organism evidence="1 2">
    <name type="scientific">Naasia aerilata</name>
    <dbReference type="NCBI Taxonomy" id="1162966"/>
    <lineage>
        <taxon>Bacteria</taxon>
        <taxon>Bacillati</taxon>
        <taxon>Actinomycetota</taxon>
        <taxon>Actinomycetes</taxon>
        <taxon>Micrococcales</taxon>
        <taxon>Microbacteriaceae</taxon>
        <taxon>Naasia</taxon>
    </lineage>
</organism>
<keyword evidence="2" id="KW-1185">Reference proteome</keyword>
<proteinExistence type="predicted"/>
<evidence type="ECO:0000313" key="2">
    <source>
        <dbReference type="Proteomes" id="UP001321498"/>
    </source>
</evidence>
<dbReference type="EMBL" id="AP027731">
    <property type="protein sequence ID" value="BDZ46552.1"/>
    <property type="molecule type" value="Genomic_DNA"/>
</dbReference>
<sequence>MIRDRAQQNVIATCEHGALCVDDRPGHAMTLLRLRLATATPRGWADAVCTEVGAGGWVQLQLWETGEERWVWHHSSLQLSLTVGDPVALHPAYSVLAVGRHRFNVAQL</sequence>
<gene>
    <name evidence="1" type="ORF">GCM10025866_24610</name>
</gene>
<evidence type="ECO:0000313" key="1">
    <source>
        <dbReference type="EMBL" id="BDZ46552.1"/>
    </source>
</evidence>
<dbReference type="RefSeq" id="WP_286276597.1">
    <property type="nucleotide sequence ID" value="NZ_AP027731.1"/>
</dbReference>
<protein>
    <submittedName>
        <fullName evidence="1">Uncharacterized protein</fullName>
    </submittedName>
</protein>
<reference evidence="2" key="1">
    <citation type="journal article" date="2019" name="Int. J. Syst. Evol. Microbiol.">
        <title>The Global Catalogue of Microorganisms (GCM) 10K type strain sequencing project: providing services to taxonomists for standard genome sequencing and annotation.</title>
        <authorList>
            <consortium name="The Broad Institute Genomics Platform"/>
            <consortium name="The Broad Institute Genome Sequencing Center for Infectious Disease"/>
            <person name="Wu L."/>
            <person name="Ma J."/>
        </authorList>
    </citation>
    <scope>NUCLEOTIDE SEQUENCE [LARGE SCALE GENOMIC DNA]</scope>
    <source>
        <strain evidence="2">NBRC 108725</strain>
    </source>
</reference>
<accession>A0ABM8GE37</accession>
<name>A0ABM8GE37_9MICO</name>
<dbReference type="Proteomes" id="UP001321498">
    <property type="component" value="Chromosome"/>
</dbReference>